<dbReference type="AlphaFoldDB" id="A0A5C3QIJ9"/>
<evidence type="ECO:0000313" key="2">
    <source>
        <dbReference type="EMBL" id="TFL00029.1"/>
    </source>
</evidence>
<feature type="compositionally biased region" description="Polar residues" evidence="1">
    <location>
        <begin position="105"/>
        <end position="117"/>
    </location>
</feature>
<dbReference type="EMBL" id="ML178830">
    <property type="protein sequence ID" value="TFL00029.1"/>
    <property type="molecule type" value="Genomic_DNA"/>
</dbReference>
<proteinExistence type="predicted"/>
<dbReference type="OrthoDB" id="3243310at2759"/>
<organism evidence="2 3">
    <name type="scientific">Pterulicium gracile</name>
    <dbReference type="NCBI Taxonomy" id="1884261"/>
    <lineage>
        <taxon>Eukaryota</taxon>
        <taxon>Fungi</taxon>
        <taxon>Dikarya</taxon>
        <taxon>Basidiomycota</taxon>
        <taxon>Agaricomycotina</taxon>
        <taxon>Agaricomycetes</taxon>
        <taxon>Agaricomycetidae</taxon>
        <taxon>Agaricales</taxon>
        <taxon>Pleurotineae</taxon>
        <taxon>Pterulaceae</taxon>
        <taxon>Pterulicium</taxon>
    </lineage>
</organism>
<name>A0A5C3QIJ9_9AGAR</name>
<accession>A0A5C3QIJ9</accession>
<dbReference type="Proteomes" id="UP000305067">
    <property type="component" value="Unassembled WGS sequence"/>
</dbReference>
<feature type="region of interest" description="Disordered" evidence="1">
    <location>
        <begin position="406"/>
        <end position="430"/>
    </location>
</feature>
<sequence length="430" mass="47382">MKQQMIRQWHMYALNNSGNITDSTFSPSSTPANASHPANYNQWAQLHVNRTMNDLNIPDGADDLRSMQSSPSHEPLNARAPNDVGVRSVNKRFQPSRRRVPARVASTQPRETSPEPDSSSGEETAGEEAGKFYLGPNGVPVVDDEDEEEGDWVDEDEDDEDDEDLLDLEFHPSYVRSSEKRRRRWEVKWANLVEAFHALDRQTASTLVMLAAPSHSKKLHSVVSRSIKRDPSLSSSTQFRGIRTSFSRLSNHQRAIKHSQKPQSLSALILSHAQTGVGSSTGGTSEREEELRRALQLTLGTLSVVGGIFEQREARFKEEIKRVGMDKATVAELVGRVLGVDPANLNLNHPNGNQSPPPHFAMNPAAYWQPDLPFPPGYAVPNGGECFGQSEGEYVRRVPIRAVSSSELSEAGEENANGLASEVGDVGQAM</sequence>
<keyword evidence="3" id="KW-1185">Reference proteome</keyword>
<feature type="region of interest" description="Disordered" evidence="1">
    <location>
        <begin position="54"/>
        <end position="167"/>
    </location>
</feature>
<dbReference type="STRING" id="1884261.A0A5C3QIJ9"/>
<feature type="compositionally biased region" description="Acidic residues" evidence="1">
    <location>
        <begin position="142"/>
        <end position="167"/>
    </location>
</feature>
<gene>
    <name evidence="2" type="ORF">BDV98DRAFT_509360</name>
</gene>
<evidence type="ECO:0000256" key="1">
    <source>
        <dbReference type="SAM" id="MobiDB-lite"/>
    </source>
</evidence>
<protein>
    <submittedName>
        <fullName evidence="2">Uncharacterized protein</fullName>
    </submittedName>
</protein>
<reference evidence="2 3" key="1">
    <citation type="journal article" date="2019" name="Nat. Ecol. Evol.">
        <title>Megaphylogeny resolves global patterns of mushroom evolution.</title>
        <authorList>
            <person name="Varga T."/>
            <person name="Krizsan K."/>
            <person name="Foldi C."/>
            <person name="Dima B."/>
            <person name="Sanchez-Garcia M."/>
            <person name="Sanchez-Ramirez S."/>
            <person name="Szollosi G.J."/>
            <person name="Szarkandi J.G."/>
            <person name="Papp V."/>
            <person name="Albert L."/>
            <person name="Andreopoulos W."/>
            <person name="Angelini C."/>
            <person name="Antonin V."/>
            <person name="Barry K.W."/>
            <person name="Bougher N.L."/>
            <person name="Buchanan P."/>
            <person name="Buyck B."/>
            <person name="Bense V."/>
            <person name="Catcheside P."/>
            <person name="Chovatia M."/>
            <person name="Cooper J."/>
            <person name="Damon W."/>
            <person name="Desjardin D."/>
            <person name="Finy P."/>
            <person name="Geml J."/>
            <person name="Haridas S."/>
            <person name="Hughes K."/>
            <person name="Justo A."/>
            <person name="Karasinski D."/>
            <person name="Kautmanova I."/>
            <person name="Kiss B."/>
            <person name="Kocsube S."/>
            <person name="Kotiranta H."/>
            <person name="LaButti K.M."/>
            <person name="Lechner B.E."/>
            <person name="Liimatainen K."/>
            <person name="Lipzen A."/>
            <person name="Lukacs Z."/>
            <person name="Mihaltcheva S."/>
            <person name="Morgado L.N."/>
            <person name="Niskanen T."/>
            <person name="Noordeloos M.E."/>
            <person name="Ohm R.A."/>
            <person name="Ortiz-Santana B."/>
            <person name="Ovrebo C."/>
            <person name="Racz N."/>
            <person name="Riley R."/>
            <person name="Savchenko A."/>
            <person name="Shiryaev A."/>
            <person name="Soop K."/>
            <person name="Spirin V."/>
            <person name="Szebenyi C."/>
            <person name="Tomsovsky M."/>
            <person name="Tulloss R.E."/>
            <person name="Uehling J."/>
            <person name="Grigoriev I.V."/>
            <person name="Vagvolgyi C."/>
            <person name="Papp T."/>
            <person name="Martin F.M."/>
            <person name="Miettinen O."/>
            <person name="Hibbett D.S."/>
            <person name="Nagy L.G."/>
        </authorList>
    </citation>
    <scope>NUCLEOTIDE SEQUENCE [LARGE SCALE GENOMIC DNA]</scope>
    <source>
        <strain evidence="2 3">CBS 309.79</strain>
    </source>
</reference>
<evidence type="ECO:0000313" key="3">
    <source>
        <dbReference type="Proteomes" id="UP000305067"/>
    </source>
</evidence>